<dbReference type="Pfam" id="PF24681">
    <property type="entry name" value="Kelch_KLHDC2_KLHL20_DRC7"/>
    <property type="match status" value="1"/>
</dbReference>
<dbReference type="InParanoid" id="A0A6P8YDI9"/>
<keyword evidence="2" id="KW-0677">Repeat</keyword>
<dbReference type="KEGG" id="tpal:117641590"/>
<protein>
    <recommendedName>
        <fullName evidence="4">Rab9 effector protein with kelch motifs</fullName>
    </recommendedName>
</protein>
<dbReference type="PANTHER" id="PTHR46647:SF1">
    <property type="entry name" value="RAB9 EFFECTOR PROTEIN WITH KELCH MOTIFS"/>
    <property type="match status" value="1"/>
</dbReference>
<reference evidence="7" key="1">
    <citation type="submission" date="2025-08" db="UniProtKB">
        <authorList>
            <consortium name="RefSeq"/>
        </authorList>
    </citation>
    <scope>IDENTIFICATION</scope>
    <source>
        <tissue evidence="7">Total insect</tissue>
    </source>
</reference>
<accession>A0A6P8YDI9</accession>
<comment type="function">
    <text evidence="3">Rab9 effector required for endosome to trans-Golgi network (TGN) transport.</text>
</comment>
<proteinExistence type="predicted"/>
<gene>
    <name evidence="7" type="primary">LOC117641590</name>
</gene>
<keyword evidence="1" id="KW-0880">Kelch repeat</keyword>
<evidence type="ECO:0000256" key="4">
    <source>
        <dbReference type="ARBA" id="ARBA00039295"/>
    </source>
</evidence>
<keyword evidence="6" id="KW-1185">Reference proteome</keyword>
<evidence type="ECO:0000256" key="1">
    <source>
        <dbReference type="ARBA" id="ARBA00022441"/>
    </source>
</evidence>
<dbReference type="AlphaFoldDB" id="A0A6P8YDI9"/>
<evidence type="ECO:0000313" key="6">
    <source>
        <dbReference type="Proteomes" id="UP000515158"/>
    </source>
</evidence>
<organism evidence="7">
    <name type="scientific">Thrips palmi</name>
    <name type="common">Melon thrips</name>
    <dbReference type="NCBI Taxonomy" id="161013"/>
    <lineage>
        <taxon>Eukaryota</taxon>
        <taxon>Metazoa</taxon>
        <taxon>Ecdysozoa</taxon>
        <taxon>Arthropoda</taxon>
        <taxon>Hexapoda</taxon>
        <taxon>Insecta</taxon>
        <taxon>Pterygota</taxon>
        <taxon>Neoptera</taxon>
        <taxon>Paraneoptera</taxon>
        <taxon>Thysanoptera</taxon>
        <taxon>Terebrantia</taxon>
        <taxon>Thripoidea</taxon>
        <taxon>Thripidae</taxon>
        <taxon>Thrips</taxon>
    </lineage>
</organism>
<dbReference type="InterPro" id="IPR052124">
    <property type="entry name" value="Rab9_kelch_effector"/>
</dbReference>
<feature type="region of interest" description="Disordered" evidence="5">
    <location>
        <begin position="36"/>
        <end position="66"/>
    </location>
</feature>
<dbReference type="Gene3D" id="2.120.10.80">
    <property type="entry name" value="Kelch-type beta propeller"/>
    <property type="match status" value="2"/>
</dbReference>
<dbReference type="RefSeq" id="XP_034234945.1">
    <property type="nucleotide sequence ID" value="XM_034379054.1"/>
</dbReference>
<dbReference type="InterPro" id="IPR015915">
    <property type="entry name" value="Kelch-typ_b-propeller"/>
</dbReference>
<dbReference type="GeneID" id="117641590"/>
<feature type="region of interest" description="Disordered" evidence="5">
    <location>
        <begin position="1"/>
        <end position="21"/>
    </location>
</feature>
<feature type="region of interest" description="Disordered" evidence="5">
    <location>
        <begin position="363"/>
        <end position="385"/>
    </location>
</feature>
<feature type="compositionally biased region" description="Polar residues" evidence="5">
    <location>
        <begin position="363"/>
        <end position="372"/>
    </location>
</feature>
<dbReference type="OrthoDB" id="10251809at2759"/>
<evidence type="ECO:0000256" key="5">
    <source>
        <dbReference type="SAM" id="MobiDB-lite"/>
    </source>
</evidence>
<evidence type="ECO:0000256" key="2">
    <source>
        <dbReference type="ARBA" id="ARBA00022737"/>
    </source>
</evidence>
<sequence length="417" mass="44193">MQVEQVVGQGPHALSPGRARPGQWYSLATTTLAVAPAPAPPASGDAAAPAAPAAPGAPGAANALPEPRVGHTASYLPRRKKVLLIGGASPCALYNEVWQLDLQRLTLTLLRPGPRPGPAANPGAVGQPPQRYEHCAFLPPPQDVLDKIWVFAGANMEGNLNDLWELDVAAEEWKFVDNSGSVPAPRTMHTTTADVEGELVLFGGGNQAASPVADPSVYKLDPVTCVWTTVDTKGDPPAPRQGHILVGVGAKLFCHGGMAGNKFFSDMHVLEDGKWTLVDAGTGEGSAPSARAGHGAVARGNLLYIFGGLGPHGTLDDMWKFDCTSRTWQEIVFESDCPRPKPRLDFAMTLVWLPQHFTPQCTNGEAVTQNGGQAEESGSPDSEHDLPFILVHGGMDDLGTLYNDFHVFCLEDSSNQP</sequence>
<dbReference type="SUPFAM" id="SSF117281">
    <property type="entry name" value="Kelch motif"/>
    <property type="match status" value="2"/>
</dbReference>
<evidence type="ECO:0000256" key="3">
    <source>
        <dbReference type="ARBA" id="ARBA00037224"/>
    </source>
</evidence>
<evidence type="ECO:0000313" key="7">
    <source>
        <dbReference type="RefSeq" id="XP_034234945.1"/>
    </source>
</evidence>
<dbReference type="PANTHER" id="PTHR46647">
    <property type="entry name" value="RAB9 EFFECTOR PROTEIN WITH KELCH MOTIFS"/>
    <property type="match status" value="1"/>
</dbReference>
<name>A0A6P8YDI9_THRPL</name>
<dbReference type="Proteomes" id="UP000515158">
    <property type="component" value="Unplaced"/>
</dbReference>